<organism evidence="2 3">
    <name type="scientific">Geomonas silvestris</name>
    <dbReference type="NCBI Taxonomy" id="2740184"/>
    <lineage>
        <taxon>Bacteria</taxon>
        <taxon>Pseudomonadati</taxon>
        <taxon>Thermodesulfobacteriota</taxon>
        <taxon>Desulfuromonadia</taxon>
        <taxon>Geobacterales</taxon>
        <taxon>Geobacteraceae</taxon>
        <taxon>Geomonas</taxon>
    </lineage>
</organism>
<evidence type="ECO:0000256" key="1">
    <source>
        <dbReference type="SAM" id="MobiDB-lite"/>
    </source>
</evidence>
<gene>
    <name evidence="2" type="ORF">GMST_20580</name>
</gene>
<comment type="caution">
    <text evidence="2">The sequence shown here is derived from an EMBL/GenBank/DDBJ whole genome shotgun (WGS) entry which is preliminary data.</text>
</comment>
<dbReference type="Proteomes" id="UP000556026">
    <property type="component" value="Unassembled WGS sequence"/>
</dbReference>
<dbReference type="AlphaFoldDB" id="A0A6V8MIV7"/>
<evidence type="ECO:0000313" key="3">
    <source>
        <dbReference type="Proteomes" id="UP000556026"/>
    </source>
</evidence>
<keyword evidence="3" id="KW-1185">Reference proteome</keyword>
<sequence>MGHQKVATVSDGSFDGGGTRVEGHHDPGDLLGRLPELQANVIPGLRELRWSYFVSDSNYI</sequence>
<accession>A0A6V8MIV7</accession>
<name>A0A6V8MIV7_9BACT</name>
<proteinExistence type="predicted"/>
<reference evidence="3" key="1">
    <citation type="submission" date="2020-06" db="EMBL/GenBank/DDBJ databases">
        <title>Draft genomic sequence of Geomonas sp. Red330.</title>
        <authorList>
            <person name="Itoh H."/>
            <person name="Zhenxing X."/>
            <person name="Ushijima N."/>
            <person name="Masuda Y."/>
            <person name="Shiratori Y."/>
            <person name="Senoo K."/>
        </authorList>
    </citation>
    <scope>NUCLEOTIDE SEQUENCE [LARGE SCALE GENOMIC DNA]</scope>
    <source>
        <strain evidence="3">Red330</strain>
    </source>
</reference>
<dbReference type="EMBL" id="BLXX01000005">
    <property type="protein sequence ID" value="GFO59733.1"/>
    <property type="molecule type" value="Genomic_DNA"/>
</dbReference>
<feature type="region of interest" description="Disordered" evidence="1">
    <location>
        <begin position="1"/>
        <end position="32"/>
    </location>
</feature>
<evidence type="ECO:0000313" key="2">
    <source>
        <dbReference type="EMBL" id="GFO59733.1"/>
    </source>
</evidence>
<protein>
    <submittedName>
        <fullName evidence="2">Uncharacterized protein</fullName>
    </submittedName>
</protein>